<dbReference type="GO" id="GO:0010073">
    <property type="term" value="P:meristem maintenance"/>
    <property type="evidence" value="ECO:0007669"/>
    <property type="project" value="InterPro"/>
</dbReference>
<evidence type="ECO:0000313" key="3">
    <source>
        <dbReference type="Proteomes" id="UP001157006"/>
    </source>
</evidence>
<dbReference type="Proteomes" id="UP001157006">
    <property type="component" value="Chromosome 4"/>
</dbReference>
<reference evidence="2 3" key="1">
    <citation type="submission" date="2023-01" db="EMBL/GenBank/DDBJ databases">
        <authorList>
            <person name="Kreplak J."/>
        </authorList>
    </citation>
    <scope>NUCLEOTIDE SEQUENCE [LARGE SCALE GENOMIC DNA]</scope>
</reference>
<evidence type="ECO:0000313" key="2">
    <source>
        <dbReference type="EMBL" id="CAI8609831.1"/>
    </source>
</evidence>
<sequence>MSHIGYDKASSHDSKLKNFRESPMSEELKRNVSEFHLLEFVGCSLTMLDASLLSAFVERWHPKTSSFHISFGEMTMTLDNVDTLFHIPIAGTFFTPIYRDQTI</sequence>
<feature type="domain" description="Aminotransferase-like plant mobile" evidence="1">
    <location>
        <begin position="42"/>
        <end position="92"/>
    </location>
</feature>
<gene>
    <name evidence="2" type="ORF">VFH_IV152360</name>
</gene>
<evidence type="ECO:0000259" key="1">
    <source>
        <dbReference type="Pfam" id="PF10536"/>
    </source>
</evidence>
<keyword evidence="3" id="KW-1185">Reference proteome</keyword>
<protein>
    <recommendedName>
        <fullName evidence="1">Aminotransferase-like plant mobile domain-containing protein</fullName>
    </recommendedName>
</protein>
<dbReference type="InterPro" id="IPR019557">
    <property type="entry name" value="AminoTfrase-like_pln_mobile"/>
</dbReference>
<organism evidence="2 3">
    <name type="scientific">Vicia faba</name>
    <name type="common">Broad bean</name>
    <name type="synonym">Faba vulgaris</name>
    <dbReference type="NCBI Taxonomy" id="3906"/>
    <lineage>
        <taxon>Eukaryota</taxon>
        <taxon>Viridiplantae</taxon>
        <taxon>Streptophyta</taxon>
        <taxon>Embryophyta</taxon>
        <taxon>Tracheophyta</taxon>
        <taxon>Spermatophyta</taxon>
        <taxon>Magnoliopsida</taxon>
        <taxon>eudicotyledons</taxon>
        <taxon>Gunneridae</taxon>
        <taxon>Pentapetalae</taxon>
        <taxon>rosids</taxon>
        <taxon>fabids</taxon>
        <taxon>Fabales</taxon>
        <taxon>Fabaceae</taxon>
        <taxon>Papilionoideae</taxon>
        <taxon>50 kb inversion clade</taxon>
        <taxon>NPAAA clade</taxon>
        <taxon>Hologalegina</taxon>
        <taxon>IRL clade</taxon>
        <taxon>Fabeae</taxon>
        <taxon>Vicia</taxon>
    </lineage>
</organism>
<dbReference type="AlphaFoldDB" id="A0AAV1AJ41"/>
<accession>A0AAV1AJ41</accession>
<dbReference type="PANTHER" id="PTHR46033">
    <property type="entry name" value="PROTEIN MAIN-LIKE 2"/>
    <property type="match status" value="1"/>
</dbReference>
<dbReference type="EMBL" id="OX451739">
    <property type="protein sequence ID" value="CAI8609831.1"/>
    <property type="molecule type" value="Genomic_DNA"/>
</dbReference>
<name>A0AAV1AJ41_VICFA</name>
<dbReference type="PANTHER" id="PTHR46033:SF82">
    <property type="entry name" value="AMINOTRANSFERASE-LIKE PLANT MOBILE DOMAIN-CONTAINING PROTEIN"/>
    <property type="match status" value="1"/>
</dbReference>
<proteinExistence type="predicted"/>
<dbReference type="Pfam" id="PF10536">
    <property type="entry name" value="PMD"/>
    <property type="match status" value="1"/>
</dbReference>
<dbReference type="InterPro" id="IPR044824">
    <property type="entry name" value="MAIN-like"/>
</dbReference>